<proteinExistence type="predicted"/>
<dbReference type="Pfam" id="PF16760">
    <property type="entry name" value="CBM53"/>
    <property type="match status" value="1"/>
</dbReference>
<protein>
    <submittedName>
        <fullName evidence="2">Carbohydrate binding family 25</fullName>
    </submittedName>
</protein>
<dbReference type="InterPro" id="IPR005085">
    <property type="entry name" value="CBM25"/>
</dbReference>
<evidence type="ECO:0000313" key="2">
    <source>
        <dbReference type="EMBL" id="EGD46326.1"/>
    </source>
</evidence>
<evidence type="ECO:0000313" key="3">
    <source>
        <dbReference type="Proteomes" id="UP000003860"/>
    </source>
</evidence>
<dbReference type="Gene3D" id="2.60.40.10">
    <property type="entry name" value="Immunoglobulins"/>
    <property type="match status" value="1"/>
</dbReference>
<dbReference type="GO" id="GO:2001070">
    <property type="term" value="F:starch binding"/>
    <property type="evidence" value="ECO:0007669"/>
    <property type="project" value="InterPro"/>
</dbReference>
<dbReference type="Proteomes" id="UP000003860">
    <property type="component" value="Unassembled WGS sequence"/>
</dbReference>
<organism evidence="2 3">
    <name type="scientific">Ruminiclostridium papyrosolvens DSM 2782</name>
    <dbReference type="NCBI Taxonomy" id="588581"/>
    <lineage>
        <taxon>Bacteria</taxon>
        <taxon>Bacillati</taxon>
        <taxon>Bacillota</taxon>
        <taxon>Clostridia</taxon>
        <taxon>Eubacteriales</taxon>
        <taxon>Oscillospiraceae</taxon>
        <taxon>Ruminiclostridium</taxon>
    </lineage>
</organism>
<evidence type="ECO:0000259" key="1">
    <source>
        <dbReference type="SMART" id="SM01066"/>
    </source>
</evidence>
<keyword evidence="3" id="KW-1185">Reference proteome</keyword>
<dbReference type="SMART" id="SM01066">
    <property type="entry name" value="CBM_25"/>
    <property type="match status" value="1"/>
</dbReference>
<reference evidence="2" key="2">
    <citation type="submission" date="2011-01" db="EMBL/GenBank/DDBJ databases">
        <title>The Non-contiguous Finished genome of Clostridium papyrosolvens.</title>
        <authorList>
            <person name="Lucas S."/>
            <person name="Copeland A."/>
            <person name="Lapidus A."/>
            <person name="Cheng J.-F."/>
            <person name="Goodwin L."/>
            <person name="Pitluck S."/>
            <person name="Misra M."/>
            <person name="Chertkov O."/>
            <person name="Detter J.C."/>
            <person name="Han C."/>
            <person name="Tapia R."/>
            <person name="Land M."/>
            <person name="Hauser L."/>
            <person name="Kyrpides N."/>
            <person name="Ivanova N."/>
            <person name="Pagani I."/>
            <person name="Mouttaki H."/>
            <person name="He Z."/>
            <person name="Zhou J."/>
            <person name="Hemme C.L."/>
            <person name="Woyke T."/>
        </authorList>
    </citation>
    <scope>NUCLEOTIDE SEQUENCE [LARGE SCALE GENOMIC DNA]</scope>
    <source>
        <strain evidence="2">DSM 2782</strain>
    </source>
</reference>
<dbReference type="AlphaFoldDB" id="F1TH86"/>
<feature type="domain" description="Carbohydrate binding module family 25" evidence="1">
    <location>
        <begin position="21"/>
        <end position="101"/>
    </location>
</feature>
<dbReference type="EMBL" id="ACXX02000015">
    <property type="protein sequence ID" value="EGD46326.1"/>
    <property type="molecule type" value="Genomic_DNA"/>
</dbReference>
<sequence length="123" mass="13951">MAQKTYDNNGVFLSKKKLYSGDKVILKYNGLLSQAGAEDIYVHVGFGESWDDRYFVTMTKENSSFVAEIDIKDGKSCGICFKDAADNWDNNSGENYVFTISQKTVRKKSMTKRPKKQNKALKL</sequence>
<dbReference type="OrthoDB" id="1683298at2"/>
<dbReference type="RefSeq" id="WP_004621736.1">
    <property type="nucleotide sequence ID" value="NZ_ACXX02000015.1"/>
</dbReference>
<dbReference type="STRING" id="588581.Cpap_0939"/>
<dbReference type="InterPro" id="IPR013783">
    <property type="entry name" value="Ig-like_fold"/>
</dbReference>
<reference evidence="2" key="1">
    <citation type="submission" date="2009-07" db="EMBL/GenBank/DDBJ databases">
        <authorList>
            <consortium name="US DOE Joint Genome Institute (JGI-PGF)"/>
            <person name="Lucas S."/>
            <person name="Copeland A."/>
            <person name="Lapidus A."/>
            <person name="Glavina del Rio T."/>
            <person name="Tice H."/>
            <person name="Bruce D."/>
            <person name="Goodwin L."/>
            <person name="Pitluck S."/>
            <person name="Larimer F."/>
            <person name="Land M.L."/>
            <person name="Mouttaki H."/>
            <person name="He Z."/>
            <person name="Zhou J."/>
            <person name="Hemme C.L."/>
        </authorList>
    </citation>
    <scope>NUCLEOTIDE SEQUENCE [LARGE SCALE GENOMIC DNA]</scope>
    <source>
        <strain evidence="2">DSM 2782</strain>
    </source>
</reference>
<dbReference type="eggNOG" id="ENOG5032Z2V">
    <property type="taxonomic scope" value="Bacteria"/>
</dbReference>
<comment type="caution">
    <text evidence="2">The sequence shown here is derived from an EMBL/GenBank/DDBJ whole genome shotgun (WGS) entry which is preliminary data.</text>
</comment>
<name>F1TH86_9FIRM</name>
<gene>
    <name evidence="2" type="ORF">Cpap_0939</name>
</gene>
<accession>F1TH86</accession>